<sequence length="489" mass="52155">MSLETTEKEQDQVTSLKKLIAPLLAIIVGMFMVILDGTAMNVALPGLVTDFHSKISVVQWAVTGYALAQAAVIPLAGWLSDRFGAKRVFLFSVMMFTIGSGLCALASGIDQLILFRIIQGLGGGMVAPIAMAFTYRLSPPNKVGAVMGMIGIPMLLAPALGPVLSGWLVDYASWHWIFLINLPVGVIAILVGIRTLPNLARQSVPALDFLGMLLAPIAFASITYGVSEGGTSWTSFKTLAGLIVGAAALILFVITELRKKKQPLLELRVFRSGDFTRGIIVQWITQIALFGTMFLIPLFLQQGKGFSAFHSGLTTLPQAIAAGIFMPIGGRLYDRFGARPVVATGLVFVTSSAFLLSGISAQDGAEKLILPLALLGAGMGLSMMPLNTHIIQSAPQNIVSRVTSLTNSAQQVMMSFAVAGLSTILSERFQEHVQNGSKPLQALSSSFGDTFFVLMGIAIIGMILSFLLKRPKKIKEIDGKTKVPAMAGR</sequence>
<evidence type="ECO:0000256" key="1">
    <source>
        <dbReference type="ARBA" id="ARBA00004651"/>
    </source>
</evidence>
<evidence type="ECO:0000313" key="11">
    <source>
        <dbReference type="Proteomes" id="UP000298347"/>
    </source>
</evidence>
<feature type="transmembrane region" description="Helical" evidence="8">
    <location>
        <begin position="450"/>
        <end position="468"/>
    </location>
</feature>
<evidence type="ECO:0000256" key="8">
    <source>
        <dbReference type="SAM" id="Phobius"/>
    </source>
</evidence>
<dbReference type="InterPro" id="IPR011701">
    <property type="entry name" value="MFS"/>
</dbReference>
<dbReference type="InterPro" id="IPR004638">
    <property type="entry name" value="EmrB-like"/>
</dbReference>
<evidence type="ECO:0000256" key="6">
    <source>
        <dbReference type="ARBA" id="ARBA00022989"/>
    </source>
</evidence>
<dbReference type="PROSITE" id="PS50850">
    <property type="entry name" value="MFS"/>
    <property type="match status" value="1"/>
</dbReference>
<protein>
    <submittedName>
        <fullName evidence="10">DHA2 family efflux MFS transporter permease subunit</fullName>
    </submittedName>
</protein>
<evidence type="ECO:0000256" key="4">
    <source>
        <dbReference type="ARBA" id="ARBA00022475"/>
    </source>
</evidence>
<organism evidence="10 11">
    <name type="scientific">Sporolactobacillus shoreae</name>
    <dbReference type="NCBI Taxonomy" id="1465501"/>
    <lineage>
        <taxon>Bacteria</taxon>
        <taxon>Bacillati</taxon>
        <taxon>Bacillota</taxon>
        <taxon>Bacilli</taxon>
        <taxon>Bacillales</taxon>
        <taxon>Sporolactobacillaceae</taxon>
        <taxon>Sporolactobacillus</taxon>
    </lineage>
</organism>
<dbReference type="Gene3D" id="1.20.1250.20">
    <property type="entry name" value="MFS general substrate transporter like domains"/>
    <property type="match status" value="1"/>
</dbReference>
<feature type="transmembrane region" description="Helical" evidence="8">
    <location>
        <begin position="205"/>
        <end position="226"/>
    </location>
</feature>
<proteinExistence type="inferred from homology"/>
<dbReference type="Pfam" id="PF07690">
    <property type="entry name" value="MFS_1"/>
    <property type="match status" value="1"/>
</dbReference>
<feature type="transmembrane region" description="Helical" evidence="8">
    <location>
        <begin position="113"/>
        <end position="133"/>
    </location>
</feature>
<keyword evidence="4" id="KW-1003">Cell membrane</keyword>
<dbReference type="Proteomes" id="UP000298347">
    <property type="component" value="Unassembled WGS sequence"/>
</dbReference>
<evidence type="ECO:0000313" key="10">
    <source>
        <dbReference type="EMBL" id="TGA96601.1"/>
    </source>
</evidence>
<dbReference type="GO" id="GO:0022857">
    <property type="term" value="F:transmembrane transporter activity"/>
    <property type="evidence" value="ECO:0007669"/>
    <property type="project" value="InterPro"/>
</dbReference>
<dbReference type="InterPro" id="IPR036259">
    <property type="entry name" value="MFS_trans_sf"/>
</dbReference>
<feature type="transmembrane region" description="Helical" evidence="8">
    <location>
        <begin position="306"/>
        <end position="329"/>
    </location>
</feature>
<dbReference type="CDD" id="cd17503">
    <property type="entry name" value="MFS_LmrB_MDR_like"/>
    <property type="match status" value="1"/>
</dbReference>
<feature type="domain" description="Major facilitator superfamily (MFS) profile" evidence="9">
    <location>
        <begin position="22"/>
        <end position="473"/>
    </location>
</feature>
<evidence type="ECO:0000259" key="9">
    <source>
        <dbReference type="PROSITE" id="PS50850"/>
    </source>
</evidence>
<dbReference type="PANTHER" id="PTHR42718">
    <property type="entry name" value="MAJOR FACILITATOR SUPERFAMILY MULTIDRUG TRANSPORTER MFSC"/>
    <property type="match status" value="1"/>
</dbReference>
<dbReference type="NCBIfam" id="TIGR00711">
    <property type="entry name" value="efflux_EmrB"/>
    <property type="match status" value="1"/>
</dbReference>
<dbReference type="AlphaFoldDB" id="A0A4Z0GLN1"/>
<dbReference type="OrthoDB" id="9816041at2"/>
<keyword evidence="3" id="KW-0813">Transport</keyword>
<comment type="subcellular location">
    <subcellularLocation>
        <location evidence="1">Cell membrane</location>
        <topology evidence="1">Multi-pass membrane protein</topology>
    </subcellularLocation>
</comment>
<dbReference type="Gene3D" id="1.20.1720.10">
    <property type="entry name" value="Multidrug resistance protein D"/>
    <property type="match status" value="1"/>
</dbReference>
<feature type="transmembrane region" description="Helical" evidence="8">
    <location>
        <begin position="56"/>
        <end position="76"/>
    </location>
</feature>
<dbReference type="InterPro" id="IPR020846">
    <property type="entry name" value="MFS_dom"/>
</dbReference>
<feature type="transmembrane region" description="Helical" evidence="8">
    <location>
        <begin position="278"/>
        <end position="300"/>
    </location>
</feature>
<comment type="similarity">
    <text evidence="2">Belongs to the major facilitator superfamily. EmrB family.</text>
</comment>
<keyword evidence="5 8" id="KW-0812">Transmembrane</keyword>
<accession>A0A4Z0GLN1</accession>
<dbReference type="PANTHER" id="PTHR42718:SF9">
    <property type="entry name" value="MAJOR FACILITATOR SUPERFAMILY MULTIDRUG TRANSPORTER MFSC"/>
    <property type="match status" value="1"/>
</dbReference>
<feature type="transmembrane region" description="Helical" evidence="8">
    <location>
        <begin position="368"/>
        <end position="391"/>
    </location>
</feature>
<dbReference type="SUPFAM" id="SSF103473">
    <property type="entry name" value="MFS general substrate transporter"/>
    <property type="match status" value="1"/>
</dbReference>
<keyword evidence="7 8" id="KW-0472">Membrane</keyword>
<evidence type="ECO:0000256" key="5">
    <source>
        <dbReference type="ARBA" id="ARBA00022692"/>
    </source>
</evidence>
<dbReference type="RefSeq" id="WP_135349608.1">
    <property type="nucleotide sequence ID" value="NZ_SRJD01000022.1"/>
</dbReference>
<evidence type="ECO:0000256" key="7">
    <source>
        <dbReference type="ARBA" id="ARBA00023136"/>
    </source>
</evidence>
<evidence type="ECO:0000256" key="3">
    <source>
        <dbReference type="ARBA" id="ARBA00022448"/>
    </source>
</evidence>
<reference evidence="10 11" key="1">
    <citation type="journal article" date="2015" name="Int. J. Syst. Evol. Microbiol.">
        <title>Sporolactobacillus shoreae sp. nov. and Sporolactobacillus spathodeae sp. nov., two spore-forming lactic acid bacteria isolated from tree barks in Thailand.</title>
        <authorList>
            <person name="Thamacharoensuk T."/>
            <person name="Kitahara M."/>
            <person name="Ohkuma M."/>
            <person name="Thongchul N."/>
            <person name="Tanasupawat S."/>
        </authorList>
    </citation>
    <scope>NUCLEOTIDE SEQUENCE [LARGE SCALE GENOMIC DNA]</scope>
    <source>
        <strain evidence="10 11">BK92</strain>
    </source>
</reference>
<feature type="transmembrane region" description="Helical" evidence="8">
    <location>
        <begin position="174"/>
        <end position="193"/>
    </location>
</feature>
<feature type="transmembrane region" description="Helical" evidence="8">
    <location>
        <begin position="412"/>
        <end position="430"/>
    </location>
</feature>
<dbReference type="EMBL" id="SRJD01000022">
    <property type="protein sequence ID" value="TGA96601.1"/>
    <property type="molecule type" value="Genomic_DNA"/>
</dbReference>
<evidence type="ECO:0000256" key="2">
    <source>
        <dbReference type="ARBA" id="ARBA00008537"/>
    </source>
</evidence>
<feature type="transmembrane region" description="Helical" evidence="8">
    <location>
        <begin position="238"/>
        <end position="257"/>
    </location>
</feature>
<feature type="transmembrane region" description="Helical" evidence="8">
    <location>
        <begin position="145"/>
        <end position="168"/>
    </location>
</feature>
<feature type="transmembrane region" description="Helical" evidence="8">
    <location>
        <begin position="20"/>
        <end position="44"/>
    </location>
</feature>
<feature type="transmembrane region" description="Helical" evidence="8">
    <location>
        <begin position="88"/>
        <end position="107"/>
    </location>
</feature>
<keyword evidence="11" id="KW-1185">Reference proteome</keyword>
<dbReference type="PRINTS" id="PR01036">
    <property type="entry name" value="TCRTETB"/>
</dbReference>
<comment type="caution">
    <text evidence="10">The sequence shown here is derived from an EMBL/GenBank/DDBJ whole genome shotgun (WGS) entry which is preliminary data.</text>
</comment>
<dbReference type="GO" id="GO:0005886">
    <property type="term" value="C:plasma membrane"/>
    <property type="evidence" value="ECO:0007669"/>
    <property type="project" value="UniProtKB-SubCell"/>
</dbReference>
<feature type="transmembrane region" description="Helical" evidence="8">
    <location>
        <begin position="341"/>
        <end position="362"/>
    </location>
</feature>
<keyword evidence="6 8" id="KW-1133">Transmembrane helix</keyword>
<gene>
    <name evidence="10" type="ORF">E4665_14995</name>
</gene>
<name>A0A4Z0GLN1_9BACL</name>